<accession>A0A1M7ZYM1</accession>
<evidence type="ECO:0008006" key="3">
    <source>
        <dbReference type="Google" id="ProtNLM"/>
    </source>
</evidence>
<dbReference type="STRING" id="416016.SAMN05443547_2348"/>
<dbReference type="EMBL" id="FRYK01000005">
    <property type="protein sequence ID" value="SHO73969.1"/>
    <property type="molecule type" value="Genomic_DNA"/>
</dbReference>
<evidence type="ECO:0000313" key="1">
    <source>
        <dbReference type="EMBL" id="SHO73969.1"/>
    </source>
</evidence>
<name>A0A1M7ZYM1_9FLAO</name>
<organism evidence="1 2">
    <name type="scientific">Flavobacterium cucumis</name>
    <dbReference type="NCBI Taxonomy" id="416016"/>
    <lineage>
        <taxon>Bacteria</taxon>
        <taxon>Pseudomonadati</taxon>
        <taxon>Bacteroidota</taxon>
        <taxon>Flavobacteriia</taxon>
        <taxon>Flavobacteriales</taxon>
        <taxon>Flavobacteriaceae</taxon>
        <taxon>Flavobacterium</taxon>
    </lineage>
</organism>
<dbReference type="AlphaFoldDB" id="A0A1M7ZYM1"/>
<sequence length="165" mass="19487">MKNSIIRILCFIFLSVFVISCSSKRSAGLDDKKMTIIKDHSYVKWFTGSDFKSFEPNNVELEKVNEILEKAINEGKFHFLKKENMSELKKHYRQYLCYLNEKGEKIIYINAFCELFDEYDNENNLVPFDWKNKMVDVADGGKCYWNIKINLTTNEYFELKVNGIS</sequence>
<protein>
    <recommendedName>
        <fullName evidence="3">Lipoprotein</fullName>
    </recommendedName>
</protein>
<dbReference type="PROSITE" id="PS51257">
    <property type="entry name" value="PROKAR_LIPOPROTEIN"/>
    <property type="match status" value="1"/>
</dbReference>
<gene>
    <name evidence="1" type="ORF">SAMN05443547_2348</name>
</gene>
<dbReference type="OrthoDB" id="4301792at2"/>
<keyword evidence="2" id="KW-1185">Reference proteome</keyword>
<dbReference type="Proteomes" id="UP000184611">
    <property type="component" value="Unassembled WGS sequence"/>
</dbReference>
<proteinExistence type="predicted"/>
<reference evidence="2" key="1">
    <citation type="submission" date="2016-12" db="EMBL/GenBank/DDBJ databases">
        <authorList>
            <person name="Varghese N."/>
            <person name="Submissions S."/>
        </authorList>
    </citation>
    <scope>NUCLEOTIDE SEQUENCE [LARGE SCALE GENOMIC DNA]</scope>
    <source>
        <strain evidence="2">DSM 18830</strain>
    </source>
</reference>
<dbReference type="RefSeq" id="WP_073584667.1">
    <property type="nucleotide sequence ID" value="NZ_CBCSEA010000037.1"/>
</dbReference>
<evidence type="ECO:0000313" key="2">
    <source>
        <dbReference type="Proteomes" id="UP000184611"/>
    </source>
</evidence>